<feature type="domain" description="HTH deoR-type" evidence="3">
    <location>
        <begin position="3"/>
        <end position="58"/>
    </location>
</feature>
<dbReference type="InterPro" id="IPR014036">
    <property type="entry name" value="DeoR-like_C"/>
</dbReference>
<dbReference type="AlphaFoldDB" id="A0A7X2N4H1"/>
<comment type="caution">
    <text evidence="4">The sequence shown here is derived from an EMBL/GenBank/DDBJ whole genome shotgun (WGS) entry which is preliminary data.</text>
</comment>
<keyword evidence="1" id="KW-0805">Transcription regulation</keyword>
<dbReference type="InterPro" id="IPR050313">
    <property type="entry name" value="Carb_Metab_HTH_regulators"/>
</dbReference>
<dbReference type="Pfam" id="PF00455">
    <property type="entry name" value="DeoRC"/>
    <property type="match status" value="1"/>
</dbReference>
<dbReference type="Gene3D" id="3.40.50.1360">
    <property type="match status" value="1"/>
</dbReference>
<evidence type="ECO:0000259" key="3">
    <source>
        <dbReference type="PROSITE" id="PS51000"/>
    </source>
</evidence>
<dbReference type="Gene3D" id="1.10.10.10">
    <property type="entry name" value="Winged helix-like DNA-binding domain superfamily/Winged helix DNA-binding domain"/>
    <property type="match status" value="1"/>
</dbReference>
<dbReference type="SUPFAM" id="SSF100950">
    <property type="entry name" value="NagB/RpiA/CoA transferase-like"/>
    <property type="match status" value="1"/>
</dbReference>
<dbReference type="EMBL" id="VUMM01000025">
    <property type="protein sequence ID" value="MSS02251.1"/>
    <property type="molecule type" value="Genomic_DNA"/>
</dbReference>
<dbReference type="SMART" id="SM01134">
    <property type="entry name" value="DeoRC"/>
    <property type="match status" value="1"/>
</dbReference>
<organism evidence="4 5">
    <name type="scientific">Floccifex porci</name>
    <dbReference type="NCBI Taxonomy" id="2606629"/>
    <lineage>
        <taxon>Bacteria</taxon>
        <taxon>Bacillati</taxon>
        <taxon>Bacillota</taxon>
        <taxon>Erysipelotrichia</taxon>
        <taxon>Erysipelotrichales</taxon>
        <taxon>Erysipelotrichaceae</taxon>
        <taxon>Floccifex</taxon>
    </lineage>
</organism>
<dbReference type="InterPro" id="IPR001034">
    <property type="entry name" value="DeoR_HTH"/>
</dbReference>
<keyword evidence="5" id="KW-1185">Reference proteome</keyword>
<dbReference type="GO" id="GO:0003700">
    <property type="term" value="F:DNA-binding transcription factor activity"/>
    <property type="evidence" value="ECO:0007669"/>
    <property type="project" value="InterPro"/>
</dbReference>
<dbReference type="Proteomes" id="UP000470082">
    <property type="component" value="Unassembled WGS sequence"/>
</dbReference>
<evidence type="ECO:0000313" key="5">
    <source>
        <dbReference type="Proteomes" id="UP000470082"/>
    </source>
</evidence>
<dbReference type="InterPro" id="IPR036390">
    <property type="entry name" value="WH_DNA-bd_sf"/>
</dbReference>
<name>A0A7X2N4H1_9FIRM</name>
<dbReference type="InterPro" id="IPR036388">
    <property type="entry name" value="WH-like_DNA-bd_sf"/>
</dbReference>
<evidence type="ECO:0000256" key="1">
    <source>
        <dbReference type="ARBA" id="ARBA00023015"/>
    </source>
</evidence>
<dbReference type="PROSITE" id="PS51000">
    <property type="entry name" value="HTH_DEOR_2"/>
    <property type="match status" value="1"/>
</dbReference>
<dbReference type="PANTHER" id="PTHR30363">
    <property type="entry name" value="HTH-TYPE TRANSCRIPTIONAL REGULATOR SRLR-RELATED"/>
    <property type="match status" value="1"/>
</dbReference>
<protein>
    <submittedName>
        <fullName evidence="4">DeoR/GlpR transcriptional regulator</fullName>
    </submittedName>
</protein>
<dbReference type="RefSeq" id="WP_154461287.1">
    <property type="nucleotide sequence ID" value="NZ_JAQYTQ010000042.1"/>
</dbReference>
<gene>
    <name evidence="4" type="ORF">FYJ50_09165</name>
</gene>
<dbReference type="SMART" id="SM00420">
    <property type="entry name" value="HTH_DEOR"/>
    <property type="match status" value="1"/>
</dbReference>
<reference evidence="4 5" key="1">
    <citation type="submission" date="2019-08" db="EMBL/GenBank/DDBJ databases">
        <title>In-depth cultivation of the pig gut microbiome towards novel bacterial diversity and tailored functional studies.</title>
        <authorList>
            <person name="Wylensek D."/>
            <person name="Hitch T.C.A."/>
            <person name="Clavel T."/>
        </authorList>
    </citation>
    <scope>NUCLEOTIDE SEQUENCE [LARGE SCALE GENOMIC DNA]</scope>
    <source>
        <strain evidence="4 5">LKV-178-WT-2G</strain>
    </source>
</reference>
<evidence type="ECO:0000313" key="4">
    <source>
        <dbReference type="EMBL" id="MSS02251.1"/>
    </source>
</evidence>
<dbReference type="PANTHER" id="PTHR30363:SF44">
    <property type="entry name" value="AGA OPERON TRANSCRIPTIONAL REPRESSOR-RELATED"/>
    <property type="match status" value="1"/>
</dbReference>
<proteinExistence type="predicted"/>
<dbReference type="InterPro" id="IPR037171">
    <property type="entry name" value="NagB/RpiA_transferase-like"/>
</dbReference>
<dbReference type="Pfam" id="PF08220">
    <property type="entry name" value="HTH_DeoR"/>
    <property type="match status" value="1"/>
</dbReference>
<accession>A0A7X2N4H1</accession>
<dbReference type="SUPFAM" id="SSF46785">
    <property type="entry name" value="Winged helix' DNA-binding domain"/>
    <property type="match status" value="1"/>
</dbReference>
<evidence type="ECO:0000256" key="2">
    <source>
        <dbReference type="ARBA" id="ARBA00023163"/>
    </source>
</evidence>
<sequence length="249" mass="28114">MKKEKRQIQIHDLLIEKGRIQIKELARLLNVTTETIRSDITIMESQSLVIKEHGWVRLNQSLTEKPVSFRMNENHTIKRKITMKAFEQIKDGQVIFLDAGSTILSGIDALASKKDITVITHSILTASRLVDLNIHTILTGGDLNKESKRTSGHFSNYVIDHFHFDLAFTGSLGLKDINGFTTVSSEGIDILRHAINQTSKLIVVADSSKFEQNATYIYCNFKEVDAFVTDSLTDKQKNTVKDIKQIITI</sequence>
<keyword evidence="2" id="KW-0804">Transcription</keyword>